<dbReference type="Pfam" id="PF04818">
    <property type="entry name" value="CID"/>
    <property type="match status" value="1"/>
</dbReference>
<sequence>MWPPPLPPPHSPPPPRALSSSIRCVFCFSDSIDAAGDGWFLTSGIWGILNAQARLHNMNAGFSPQILAQKLLKLNNSRQTPRERRVSLLYLANDIVQNSKKDSGRYVNEFWRVIPAALNDVFVNGDDFGRNVVQRLCFQRLLGGMISREQLWPLPSTWGFADVVLAEGNKKRAKVLLDGNMQGYNYAMACSSRTTTPLQLTSSILFFSLATCMHNHDCKCVHNHDCKCVNKPPKESKIRLSPQVWTGKAVNGGVLKSDTIEVDAPGFSRISNRSSYRKCGRQRRYCRRWAKKNNCGQLINQLISLVNASLGATTTPCSLQ</sequence>
<dbReference type="PANTHER" id="PTHR12460">
    <property type="entry name" value="CYCLIN-DEPENDENT KINASE INHIBITOR-RELATED PROTEIN"/>
    <property type="match status" value="1"/>
</dbReference>
<proteinExistence type="predicted"/>
<protein>
    <submittedName>
        <fullName evidence="3">p0482D04.2 protein</fullName>
    </submittedName>
</protein>
<evidence type="ECO:0000259" key="2">
    <source>
        <dbReference type="PROSITE" id="PS51391"/>
    </source>
</evidence>
<reference evidence="3" key="1">
    <citation type="submission" date="2001-02" db="EMBL/GenBank/DDBJ databases">
        <title>Oryza sativa nipponbare(GA3) genomic DNA, chromosome 1, PAC clone:P0482D04.</title>
        <authorList>
            <person name="Sasaki T."/>
            <person name="Matsumoto T."/>
            <person name="Yamamoto K."/>
        </authorList>
    </citation>
    <scope>NUCLEOTIDE SEQUENCE</scope>
</reference>
<evidence type="ECO:0000313" key="3">
    <source>
        <dbReference type="EMBL" id="BAB89655.1"/>
    </source>
</evidence>
<dbReference type="Gene3D" id="1.25.40.90">
    <property type="match status" value="1"/>
</dbReference>
<dbReference type="GO" id="GO:0005634">
    <property type="term" value="C:nucleus"/>
    <property type="evidence" value="ECO:0007669"/>
    <property type="project" value="UniProtKB-ARBA"/>
</dbReference>
<name>Q8RUF1_ORYSJ</name>
<gene>
    <name evidence="3" type="primary">P0482D04.2</name>
</gene>
<keyword evidence="1" id="KW-0507">mRNA processing</keyword>
<dbReference type="AlphaFoldDB" id="Q8RUF1"/>
<dbReference type="PANTHER" id="PTHR12460:SF36">
    <property type="entry name" value="OS01G0925000 PROTEIN"/>
    <property type="match status" value="1"/>
</dbReference>
<organism evidence="3">
    <name type="scientific">Oryza sativa subsp. japonica</name>
    <name type="common">Rice</name>
    <dbReference type="NCBI Taxonomy" id="39947"/>
    <lineage>
        <taxon>Eukaryota</taxon>
        <taxon>Viridiplantae</taxon>
        <taxon>Streptophyta</taxon>
        <taxon>Embryophyta</taxon>
        <taxon>Tracheophyta</taxon>
        <taxon>Spermatophyta</taxon>
        <taxon>Magnoliopsida</taxon>
        <taxon>Liliopsida</taxon>
        <taxon>Poales</taxon>
        <taxon>Poaceae</taxon>
        <taxon>BOP clade</taxon>
        <taxon>Oryzoideae</taxon>
        <taxon>Oryzeae</taxon>
        <taxon>Oryzinae</taxon>
        <taxon>Oryza</taxon>
        <taxon>Oryza sativa</taxon>
    </lineage>
</organism>
<feature type="domain" description="CID" evidence="2">
    <location>
        <begin position="20"/>
        <end position="181"/>
    </location>
</feature>
<dbReference type="InterPro" id="IPR008942">
    <property type="entry name" value="ENTH_VHS"/>
</dbReference>
<evidence type="ECO:0000256" key="1">
    <source>
        <dbReference type="ARBA" id="ARBA00022664"/>
    </source>
</evidence>
<dbReference type="EMBL" id="AP003262">
    <property type="protein sequence ID" value="BAB89655.1"/>
    <property type="molecule type" value="Genomic_DNA"/>
</dbReference>
<accession>Q8RUF1</accession>
<dbReference type="InterPro" id="IPR006569">
    <property type="entry name" value="CID_dom"/>
</dbReference>
<dbReference type="GO" id="GO:0006397">
    <property type="term" value="P:mRNA processing"/>
    <property type="evidence" value="ECO:0007669"/>
    <property type="project" value="UniProtKB-KW"/>
</dbReference>
<dbReference type="PROSITE" id="PS51391">
    <property type="entry name" value="CID"/>
    <property type="match status" value="1"/>
</dbReference>